<dbReference type="SUPFAM" id="SSF52540">
    <property type="entry name" value="P-loop containing nucleoside triphosphate hydrolases"/>
    <property type="match status" value="1"/>
</dbReference>
<evidence type="ECO:0000259" key="1">
    <source>
        <dbReference type="Pfam" id="PF09848"/>
    </source>
</evidence>
<reference evidence="2 3" key="1">
    <citation type="journal article" date="2021" name="Sci. Rep.">
        <title>The distribution of antibiotic resistance genes in chicken gut microbiota commensals.</title>
        <authorList>
            <person name="Juricova H."/>
            <person name="Matiasovicova J."/>
            <person name="Kubasova T."/>
            <person name="Cejkova D."/>
            <person name="Rychlik I."/>
        </authorList>
    </citation>
    <scope>NUCLEOTIDE SEQUENCE [LARGE SCALE GENOMIC DNA]</scope>
    <source>
        <strain evidence="2 3">An810</strain>
    </source>
</reference>
<protein>
    <submittedName>
        <fullName evidence="2">DUF2075 domain-containing protein</fullName>
    </submittedName>
</protein>
<dbReference type="Gene3D" id="3.40.50.300">
    <property type="entry name" value="P-loop containing nucleotide triphosphate hydrolases"/>
    <property type="match status" value="1"/>
</dbReference>
<dbReference type="EMBL" id="JACJJQ010000024">
    <property type="protein sequence ID" value="MBM6754305.1"/>
    <property type="molecule type" value="Genomic_DNA"/>
</dbReference>
<name>A0ABS2EQ03_9LACO</name>
<feature type="domain" description="Schlafen group 3-like DNA/RNA helicase" evidence="1">
    <location>
        <begin position="40"/>
        <end position="390"/>
    </location>
</feature>
<evidence type="ECO:0000313" key="2">
    <source>
        <dbReference type="EMBL" id="MBM6754305.1"/>
    </source>
</evidence>
<dbReference type="InterPro" id="IPR027417">
    <property type="entry name" value="P-loop_NTPase"/>
</dbReference>
<accession>A0ABS2EQ03</accession>
<evidence type="ECO:0000313" key="3">
    <source>
        <dbReference type="Proteomes" id="UP000776629"/>
    </source>
</evidence>
<dbReference type="Pfam" id="PF09848">
    <property type="entry name" value="SLFN-g3_helicase"/>
    <property type="match status" value="1"/>
</dbReference>
<gene>
    <name evidence="2" type="ORF">H5993_05990</name>
</gene>
<organism evidence="2 3">
    <name type="scientific">Limosilactobacillus alvi</name>
    <dbReference type="NCBI Taxonomy" id="990412"/>
    <lineage>
        <taxon>Bacteria</taxon>
        <taxon>Bacillati</taxon>
        <taxon>Bacillota</taxon>
        <taxon>Bacilli</taxon>
        <taxon>Lactobacillales</taxon>
        <taxon>Lactobacillaceae</taxon>
        <taxon>Limosilactobacillus</taxon>
    </lineage>
</organism>
<proteinExistence type="predicted"/>
<dbReference type="InterPro" id="IPR018647">
    <property type="entry name" value="SLFN_3-like_DNA/RNA_helicase"/>
</dbReference>
<dbReference type="Proteomes" id="UP000776629">
    <property type="component" value="Unassembled WGS sequence"/>
</dbReference>
<keyword evidence="3" id="KW-1185">Reference proteome</keyword>
<sequence length="409" mass="47301">MNNAATEKLAPELPLTAEQAQLVKQINHFAQKHLNDKQASVFIIEGEAGTGKSVVLTHLFNQWQVAARTSPQSPFYQTNNRFLVNHPEVLKVYRQLAGEQPHLLKKDFQRPTTMINQLDKQDGHLDLVVIDEAHLLLSKPDHYNNFYHENQLLELLKRSRVVVIVVDFRQVLRMKSLWTRFRLQKLLAPFATQVVKLHHQFRMQAPEELVTWLDDFSDGNINPLPENARQGYDFRVYNDAEAMRQQIVHRNQQVGLSRILSTSGYPSILDGGKHYIREGKFKMPWDQYNFTQIPWAEIPKTIDEVGSIYTCQGFDLNYAGIIIGPIFYLDPETNQLKVDLSKYTDTEAFKRRKDLTDPIEIEHLKDLMVRNALNVILKRGVLGTYIYAHDSKLREKLTNLFETIGGVVK</sequence>
<dbReference type="RefSeq" id="WP_204776643.1">
    <property type="nucleotide sequence ID" value="NZ_JACJJQ010000024.1"/>
</dbReference>
<comment type="caution">
    <text evidence="2">The sequence shown here is derived from an EMBL/GenBank/DDBJ whole genome shotgun (WGS) entry which is preliminary data.</text>
</comment>